<dbReference type="InterPro" id="IPR001650">
    <property type="entry name" value="Helicase_C-like"/>
</dbReference>
<dbReference type="GO" id="GO:0016787">
    <property type="term" value="F:hydrolase activity"/>
    <property type="evidence" value="ECO:0007669"/>
    <property type="project" value="UniProtKB-KW"/>
</dbReference>
<dbReference type="SUPFAM" id="SSF52540">
    <property type="entry name" value="P-loop containing nucleoside triphosphate hydrolases"/>
    <property type="match status" value="2"/>
</dbReference>
<evidence type="ECO:0000313" key="5">
    <source>
        <dbReference type="Proteomes" id="UP000199021"/>
    </source>
</evidence>
<dbReference type="InParanoid" id="A0A1H9FBD8"/>
<proteinExistence type="predicted"/>
<dbReference type="InterPro" id="IPR049730">
    <property type="entry name" value="SNF2/RAD54-like_C"/>
</dbReference>
<dbReference type="CDD" id="cd18012">
    <property type="entry name" value="DEXQc_arch_SWI2_SNF2"/>
    <property type="match status" value="1"/>
</dbReference>
<dbReference type="Gene3D" id="3.40.50.10810">
    <property type="entry name" value="Tandem AAA-ATPase domain"/>
    <property type="match status" value="1"/>
</dbReference>
<sequence>MNGVFREIWTNLSATERDVATALSVVYEERSVLDLSRLLNKIGLQPPVGESRFTHAVTEQIVHKLHELGIADRHDDRTWRIAEEHSESIMRRASRRPDFPHLLNEVRRELPYKTYWQPSSPFALMREIRIAFYLQQEANFDRLQKETETFYPDQAKTGIFINPLFAEFDARWVDKLLPAWQEINVRNAFRKAILTLEPLAPLVEFLEQYDGIREPSAGILRELLCEAFVLQGAWSRLQLWADLETEPWRKAAMNLVYHVLRDDDEGALELIGDVRKGYEREFGSKFPAHLAGYFYLLALLRNGGVKSAEGIGRHLESIDPTQNLRLGGTYLVLRSLFAYLRNDEHAQLVASDGLMRAEKNAFTHTFQALYRMWTDSSTDPVDTAYLEMLDALRDKAQVNGYHWVEMEITKVLASRHPEEDARKAFAARADALSEKLHIFSLSDAMPRIEPWERALEVLASMGPSEQRNDKRSKKTARFVWFVDFEKKELEPREQTLGKNGSWSKGRKVALKRVKQGEVAGMTPQDVSVAQAIEEDYSKYHPNGHYQIRYEDALLALVGHPNLYLIQNPAVGVDLVRRNPQLLIEEGDNRLYLRFAQEFSGTGVQVVKETPTRYQVIEVNESHDNIHRQIGDGLEIPKRARHRLQEVSRNLSKVVEVQSTLSGVIDDVDEAKTDERTYVHLLPIGETFKVEFFVKPLPDDDQYFKPGRGRSKVIGEKDGQRRLAERNMARELEAAEKVIIDTPTLQKLVHRDYEWQVDEVEDCLNILLELQPLRALDHIVLEHPRGEKIRLVGSVDFGDLSLGVKEKAGWFDVEGELVVDDNQVINFRELMDKVAENEQSKFIQLSEGQYVALTENLRRKLREMEGLLSNGKDGLQLHPLAAGILDDVADQLGGFEVDVAWRESLQRIQSVGQTIARVPSTFKAELRPYQLDGFRWLMRLADWGVGACLADDMGLGKTIQGLAMLQARAEKGPALVIAPASVTRNWVREAAKFAPTLNPVLLGSGDRAEVIASVGPYDMLVVSYGLLPFEGEALAAKKFGCIILDEAQAIKNRGTKRSQVAMSLQGDFRVATTGTPIENHLGELWNLFQFLNPGLLGTFQRFNDKYTVPITKNNDNERRQQLRRLIQPFILRRRKEEVLEELPPKTEVTLTVELSAPERAFYEALRQRALEQIDDSEGPNKRFQILAELMKLRQAACHPQMVDPTVNIGSSKLELLAETVREIVESGHKALIFSQFVRHLKLVEDWVREEGIEYQYLDGSTPGKKRDEAVQAFQRGDGDVFLISLKAGGTGLTLTAADYVIHLDPWWNPAVEDQASDRAHRIGQQRPVTVYRFVSENTIEEKIVELHHQKRDLADSLLAGTEQSASLSADDLLDLIKFG</sequence>
<dbReference type="Pfam" id="PF00176">
    <property type="entry name" value="SNF2-rel_dom"/>
    <property type="match status" value="1"/>
</dbReference>
<evidence type="ECO:0000313" key="4">
    <source>
        <dbReference type="EMBL" id="SEQ35219.1"/>
    </source>
</evidence>
<feature type="domain" description="Helicase ATP-binding" evidence="2">
    <location>
        <begin position="937"/>
        <end position="1093"/>
    </location>
</feature>
<dbReference type="EMBL" id="FOFB01000008">
    <property type="protein sequence ID" value="SEQ35219.1"/>
    <property type="molecule type" value="Genomic_DNA"/>
</dbReference>
<dbReference type="PANTHER" id="PTHR10799">
    <property type="entry name" value="SNF2/RAD54 HELICASE FAMILY"/>
    <property type="match status" value="1"/>
</dbReference>
<evidence type="ECO:0000259" key="3">
    <source>
        <dbReference type="PROSITE" id="PS51194"/>
    </source>
</evidence>
<gene>
    <name evidence="4" type="ORF">SAMN05444359_108164</name>
</gene>
<name>A0A1H9FBD8_9BACT</name>
<keyword evidence="5" id="KW-1185">Reference proteome</keyword>
<protein>
    <submittedName>
        <fullName evidence="4">Superfamily II DNA or RNA helicase, SNF2 family</fullName>
    </submittedName>
</protein>
<dbReference type="GO" id="GO:0004386">
    <property type="term" value="F:helicase activity"/>
    <property type="evidence" value="ECO:0007669"/>
    <property type="project" value="UniProtKB-KW"/>
</dbReference>
<evidence type="ECO:0000259" key="2">
    <source>
        <dbReference type="PROSITE" id="PS51192"/>
    </source>
</evidence>
<dbReference type="InterPro" id="IPR000330">
    <property type="entry name" value="SNF2_N"/>
</dbReference>
<dbReference type="InterPro" id="IPR038718">
    <property type="entry name" value="SNF2-like_sf"/>
</dbReference>
<reference evidence="5" key="1">
    <citation type="submission" date="2016-10" db="EMBL/GenBank/DDBJ databases">
        <authorList>
            <person name="Varghese N."/>
            <person name="Submissions S."/>
        </authorList>
    </citation>
    <scope>NUCLEOTIDE SEQUENCE [LARGE SCALE GENOMIC DNA]</scope>
    <source>
        <strain evidence="5">DSM 24740</strain>
    </source>
</reference>
<keyword evidence="1" id="KW-0378">Hydrolase</keyword>
<dbReference type="RefSeq" id="WP_090167617.1">
    <property type="nucleotide sequence ID" value="NZ_FOFB01000008.1"/>
</dbReference>
<keyword evidence="4" id="KW-0547">Nucleotide-binding</keyword>
<evidence type="ECO:0000256" key="1">
    <source>
        <dbReference type="ARBA" id="ARBA00022801"/>
    </source>
</evidence>
<dbReference type="GO" id="GO:0005524">
    <property type="term" value="F:ATP binding"/>
    <property type="evidence" value="ECO:0007669"/>
    <property type="project" value="InterPro"/>
</dbReference>
<dbReference type="OrthoDB" id="9760715at2"/>
<feature type="domain" description="Helicase C-terminal" evidence="3">
    <location>
        <begin position="1214"/>
        <end position="1372"/>
    </location>
</feature>
<organism evidence="4 5">
    <name type="scientific">Neolewinella agarilytica</name>
    <dbReference type="NCBI Taxonomy" id="478744"/>
    <lineage>
        <taxon>Bacteria</taxon>
        <taxon>Pseudomonadati</taxon>
        <taxon>Bacteroidota</taxon>
        <taxon>Saprospiria</taxon>
        <taxon>Saprospirales</taxon>
        <taxon>Lewinellaceae</taxon>
        <taxon>Neolewinella</taxon>
    </lineage>
</organism>
<dbReference type="PROSITE" id="PS51192">
    <property type="entry name" value="HELICASE_ATP_BIND_1"/>
    <property type="match status" value="1"/>
</dbReference>
<dbReference type="STRING" id="478744.SAMN05444359_108164"/>
<dbReference type="Pfam" id="PF00271">
    <property type="entry name" value="Helicase_C"/>
    <property type="match status" value="1"/>
</dbReference>
<dbReference type="CDD" id="cd18793">
    <property type="entry name" value="SF2_C_SNF"/>
    <property type="match status" value="1"/>
</dbReference>
<dbReference type="PROSITE" id="PS51194">
    <property type="entry name" value="HELICASE_CTER"/>
    <property type="match status" value="1"/>
</dbReference>
<dbReference type="Proteomes" id="UP000199021">
    <property type="component" value="Unassembled WGS sequence"/>
</dbReference>
<keyword evidence="4" id="KW-0347">Helicase</keyword>
<keyword evidence="4" id="KW-0067">ATP-binding</keyword>
<dbReference type="SMART" id="SM00487">
    <property type="entry name" value="DEXDc"/>
    <property type="match status" value="1"/>
</dbReference>
<dbReference type="InterPro" id="IPR027417">
    <property type="entry name" value="P-loop_NTPase"/>
</dbReference>
<accession>A0A1H9FBD8</accession>
<dbReference type="InterPro" id="IPR014001">
    <property type="entry name" value="Helicase_ATP-bd"/>
</dbReference>
<dbReference type="Gene3D" id="3.40.50.300">
    <property type="entry name" value="P-loop containing nucleotide triphosphate hydrolases"/>
    <property type="match status" value="1"/>
</dbReference>
<dbReference type="SMART" id="SM00490">
    <property type="entry name" value="HELICc"/>
    <property type="match status" value="1"/>
</dbReference>